<feature type="transmembrane region" description="Helical" evidence="1">
    <location>
        <begin position="121"/>
        <end position="142"/>
    </location>
</feature>
<name>A0AA39JHU7_ARMTA</name>
<keyword evidence="3" id="KW-1185">Reference proteome</keyword>
<accession>A0AA39JHU7</accession>
<keyword evidence="1" id="KW-0812">Transmembrane</keyword>
<keyword evidence="1" id="KW-1133">Transmembrane helix</keyword>
<dbReference type="EMBL" id="JAUEPS010000061">
    <property type="protein sequence ID" value="KAK0443031.1"/>
    <property type="molecule type" value="Genomic_DNA"/>
</dbReference>
<evidence type="ECO:0000313" key="2">
    <source>
        <dbReference type="EMBL" id="KAK0443031.1"/>
    </source>
</evidence>
<dbReference type="GeneID" id="85353719"/>
<evidence type="ECO:0000256" key="1">
    <source>
        <dbReference type="SAM" id="Phobius"/>
    </source>
</evidence>
<dbReference type="AlphaFoldDB" id="A0AA39JHU7"/>
<dbReference type="RefSeq" id="XP_060324525.1">
    <property type="nucleotide sequence ID" value="XM_060470171.1"/>
</dbReference>
<reference evidence="2" key="1">
    <citation type="submission" date="2023-06" db="EMBL/GenBank/DDBJ databases">
        <authorList>
            <consortium name="Lawrence Berkeley National Laboratory"/>
            <person name="Ahrendt S."/>
            <person name="Sahu N."/>
            <person name="Indic B."/>
            <person name="Wong-Bajracharya J."/>
            <person name="Merenyi Z."/>
            <person name="Ke H.-M."/>
            <person name="Monk M."/>
            <person name="Kocsube S."/>
            <person name="Drula E."/>
            <person name="Lipzen A."/>
            <person name="Balint B."/>
            <person name="Henrissat B."/>
            <person name="Andreopoulos B."/>
            <person name="Martin F.M."/>
            <person name="Harder C.B."/>
            <person name="Rigling D."/>
            <person name="Ford K.L."/>
            <person name="Foster G.D."/>
            <person name="Pangilinan J."/>
            <person name="Papanicolaou A."/>
            <person name="Barry K."/>
            <person name="LaButti K."/>
            <person name="Viragh M."/>
            <person name="Koriabine M."/>
            <person name="Yan M."/>
            <person name="Riley R."/>
            <person name="Champramary S."/>
            <person name="Plett K.L."/>
            <person name="Tsai I.J."/>
            <person name="Slot J."/>
            <person name="Sipos G."/>
            <person name="Plett J."/>
            <person name="Nagy L.G."/>
            <person name="Grigoriev I.V."/>
        </authorList>
    </citation>
    <scope>NUCLEOTIDE SEQUENCE</scope>
    <source>
        <strain evidence="2">CCBAS 213</strain>
    </source>
</reference>
<protein>
    <submittedName>
        <fullName evidence="2">Uncharacterized protein</fullName>
    </submittedName>
</protein>
<comment type="caution">
    <text evidence="2">The sequence shown here is derived from an EMBL/GenBank/DDBJ whole genome shotgun (WGS) entry which is preliminary data.</text>
</comment>
<sequence>MLSYAVKKAENWRAEAENNDNTVESIIETAILDQTGALKSFGLVESLEVFIDPQSSDIVDHTPLRAHFCGFKSYPSSSRAVPCLLGSLSLISYPLYFVSVYLIFFSVLMTSWFSVKGVKSVAELVLSAIIYIFVPKPTFYVCRSIGRQPFFEEGKIKQKLRGKHGKAILEEALHRHSHGLAFVAKPWWNQALHNQRVQRGRKYDFYGRASKQLGA</sequence>
<proteinExistence type="predicted"/>
<dbReference type="Proteomes" id="UP001175211">
    <property type="component" value="Unassembled WGS sequence"/>
</dbReference>
<evidence type="ECO:0000313" key="3">
    <source>
        <dbReference type="Proteomes" id="UP001175211"/>
    </source>
</evidence>
<keyword evidence="1" id="KW-0472">Membrane</keyword>
<gene>
    <name evidence="2" type="ORF">EV420DRAFT_1485138</name>
</gene>
<organism evidence="2 3">
    <name type="scientific">Armillaria tabescens</name>
    <name type="common">Ringless honey mushroom</name>
    <name type="synonym">Agaricus tabescens</name>
    <dbReference type="NCBI Taxonomy" id="1929756"/>
    <lineage>
        <taxon>Eukaryota</taxon>
        <taxon>Fungi</taxon>
        <taxon>Dikarya</taxon>
        <taxon>Basidiomycota</taxon>
        <taxon>Agaricomycotina</taxon>
        <taxon>Agaricomycetes</taxon>
        <taxon>Agaricomycetidae</taxon>
        <taxon>Agaricales</taxon>
        <taxon>Marasmiineae</taxon>
        <taxon>Physalacriaceae</taxon>
        <taxon>Desarmillaria</taxon>
    </lineage>
</organism>